<organism evidence="2 3">
    <name type="scientific">Candidatus Avoscillospira stercorigallinarum</name>
    <dbReference type="NCBI Taxonomy" id="2840708"/>
    <lineage>
        <taxon>Bacteria</taxon>
        <taxon>Bacillati</taxon>
        <taxon>Bacillota</taxon>
        <taxon>Clostridia</taxon>
        <taxon>Eubacteriales</taxon>
        <taxon>Oscillospiraceae</taxon>
        <taxon>Oscillospiraceae incertae sedis</taxon>
        <taxon>Candidatus Avoscillospira</taxon>
    </lineage>
</organism>
<feature type="compositionally biased region" description="Acidic residues" evidence="1">
    <location>
        <begin position="68"/>
        <end position="77"/>
    </location>
</feature>
<protein>
    <submittedName>
        <fullName evidence="2">Uncharacterized protein</fullName>
    </submittedName>
</protein>
<dbReference type="EMBL" id="DVFN01000089">
    <property type="protein sequence ID" value="HIQ69856.1"/>
    <property type="molecule type" value="Genomic_DNA"/>
</dbReference>
<name>A0A9D0Z766_9FIRM</name>
<evidence type="ECO:0000313" key="2">
    <source>
        <dbReference type="EMBL" id="HIQ69856.1"/>
    </source>
</evidence>
<comment type="caution">
    <text evidence="2">The sequence shown here is derived from an EMBL/GenBank/DDBJ whole genome shotgun (WGS) entry which is preliminary data.</text>
</comment>
<evidence type="ECO:0000313" key="3">
    <source>
        <dbReference type="Proteomes" id="UP000886874"/>
    </source>
</evidence>
<gene>
    <name evidence="2" type="ORF">IAA67_05970</name>
</gene>
<dbReference type="Proteomes" id="UP000886874">
    <property type="component" value="Unassembled WGS sequence"/>
</dbReference>
<reference evidence="2" key="1">
    <citation type="submission" date="2020-10" db="EMBL/GenBank/DDBJ databases">
        <authorList>
            <person name="Gilroy R."/>
        </authorList>
    </citation>
    <scope>NUCLEOTIDE SEQUENCE</scope>
    <source>
        <strain evidence="2">ChiSjej2B20-13462</strain>
    </source>
</reference>
<accession>A0A9D0Z766</accession>
<dbReference type="AlphaFoldDB" id="A0A9D0Z766"/>
<sequence>MADHKHWKRTLKRNTLNILLVVLVLALLAGVAAAVWTILPLFQRNHTEQPPQEEAEPTLEELLRPDETIPDPEDAEPGELPVTGEQTKPQAPRHTFGGVAVYYEDGALTDTISQTHGIALTLPGGEALPRIDLQGISGSWGSLSDSERETLAVGVVQSYYVDGPAAEQVEVTADSAVERGYLVTVPETEDAPAVTARVKFLQVGQTLWIVSLLETTEAAGNELLQSVYETAEAA</sequence>
<feature type="region of interest" description="Disordered" evidence="1">
    <location>
        <begin position="66"/>
        <end position="93"/>
    </location>
</feature>
<reference evidence="2" key="2">
    <citation type="journal article" date="2021" name="PeerJ">
        <title>Extensive microbial diversity within the chicken gut microbiome revealed by metagenomics and culture.</title>
        <authorList>
            <person name="Gilroy R."/>
            <person name="Ravi A."/>
            <person name="Getino M."/>
            <person name="Pursley I."/>
            <person name="Horton D.L."/>
            <person name="Alikhan N.F."/>
            <person name="Baker D."/>
            <person name="Gharbi K."/>
            <person name="Hall N."/>
            <person name="Watson M."/>
            <person name="Adriaenssens E.M."/>
            <person name="Foster-Nyarko E."/>
            <person name="Jarju S."/>
            <person name="Secka A."/>
            <person name="Antonio M."/>
            <person name="Oren A."/>
            <person name="Chaudhuri R.R."/>
            <person name="La Ragione R."/>
            <person name="Hildebrand F."/>
            <person name="Pallen M.J."/>
        </authorList>
    </citation>
    <scope>NUCLEOTIDE SEQUENCE</scope>
    <source>
        <strain evidence="2">ChiSjej2B20-13462</strain>
    </source>
</reference>
<proteinExistence type="predicted"/>
<evidence type="ECO:0000256" key="1">
    <source>
        <dbReference type="SAM" id="MobiDB-lite"/>
    </source>
</evidence>